<organism evidence="4 5">
    <name type="scientific">Engystomops pustulosus</name>
    <name type="common">Tungara frog</name>
    <name type="synonym">Physalaemus pustulosus</name>
    <dbReference type="NCBI Taxonomy" id="76066"/>
    <lineage>
        <taxon>Eukaryota</taxon>
        <taxon>Metazoa</taxon>
        <taxon>Chordata</taxon>
        <taxon>Craniata</taxon>
        <taxon>Vertebrata</taxon>
        <taxon>Euteleostomi</taxon>
        <taxon>Amphibia</taxon>
        <taxon>Batrachia</taxon>
        <taxon>Anura</taxon>
        <taxon>Neobatrachia</taxon>
        <taxon>Hyloidea</taxon>
        <taxon>Leptodactylidae</taxon>
        <taxon>Leiuperinae</taxon>
        <taxon>Engystomops</taxon>
    </lineage>
</organism>
<sequence>MMNCFCVMITIMSALIQVSISSVKTIQVPENYRGTFPWYLIKIDLGADGGYIAALAGNDEGIFELDPDSGFLCALKPFDRENKDSYIVTVYNPSYI</sequence>
<dbReference type="CDD" id="cd11304">
    <property type="entry name" value="Cadherin_repeat"/>
    <property type="match status" value="1"/>
</dbReference>
<keyword evidence="3" id="KW-0732">Signal</keyword>
<keyword evidence="2" id="KW-0472">Membrane</keyword>
<proteinExistence type="predicted"/>
<comment type="caution">
    <text evidence="4">The sequence shown here is derived from an EMBL/GenBank/DDBJ whole genome shotgun (WGS) entry which is preliminary data.</text>
</comment>
<dbReference type="InterPro" id="IPR015919">
    <property type="entry name" value="Cadherin-like_sf"/>
</dbReference>
<evidence type="ECO:0000313" key="4">
    <source>
        <dbReference type="EMBL" id="KAG8562563.1"/>
    </source>
</evidence>
<dbReference type="SUPFAM" id="SSF49313">
    <property type="entry name" value="Cadherin-like"/>
    <property type="match status" value="1"/>
</dbReference>
<accession>A0AAV7AR90</accession>
<feature type="chain" id="PRO_5043619428" evidence="3">
    <location>
        <begin position="22"/>
        <end position="96"/>
    </location>
</feature>
<evidence type="ECO:0000313" key="5">
    <source>
        <dbReference type="Proteomes" id="UP000824782"/>
    </source>
</evidence>
<dbReference type="Gene3D" id="2.60.40.60">
    <property type="entry name" value="Cadherins"/>
    <property type="match status" value="1"/>
</dbReference>
<name>A0AAV7AR90_ENGPU</name>
<keyword evidence="5" id="KW-1185">Reference proteome</keyword>
<protein>
    <submittedName>
        <fullName evidence="4">Uncharacterized protein</fullName>
    </submittedName>
</protein>
<evidence type="ECO:0000256" key="2">
    <source>
        <dbReference type="ARBA" id="ARBA00023136"/>
    </source>
</evidence>
<dbReference type="GO" id="GO:0005509">
    <property type="term" value="F:calcium ion binding"/>
    <property type="evidence" value="ECO:0007669"/>
    <property type="project" value="InterPro"/>
</dbReference>
<reference evidence="4" key="1">
    <citation type="thesis" date="2020" institute="ProQuest LLC" country="789 East Eisenhower Parkway, Ann Arbor, MI, USA">
        <title>Comparative Genomics and Chromosome Evolution.</title>
        <authorList>
            <person name="Mudd A.B."/>
        </authorList>
    </citation>
    <scope>NUCLEOTIDE SEQUENCE</scope>
    <source>
        <strain evidence="4">237g6f4</strain>
        <tissue evidence="4">Blood</tissue>
    </source>
</reference>
<gene>
    <name evidence="4" type="ORF">GDO81_015728</name>
</gene>
<feature type="signal peptide" evidence="3">
    <location>
        <begin position="1"/>
        <end position="21"/>
    </location>
</feature>
<dbReference type="AlphaFoldDB" id="A0AAV7AR90"/>
<comment type="subcellular location">
    <subcellularLocation>
        <location evidence="1">Membrane</location>
    </subcellularLocation>
</comment>
<dbReference type="Proteomes" id="UP000824782">
    <property type="component" value="Unassembled WGS sequence"/>
</dbReference>
<dbReference type="GO" id="GO:0016020">
    <property type="term" value="C:membrane"/>
    <property type="evidence" value="ECO:0007669"/>
    <property type="project" value="UniProtKB-SubCell"/>
</dbReference>
<evidence type="ECO:0000256" key="1">
    <source>
        <dbReference type="ARBA" id="ARBA00004370"/>
    </source>
</evidence>
<dbReference type="EMBL" id="WNYA01000007">
    <property type="protein sequence ID" value="KAG8562563.1"/>
    <property type="molecule type" value="Genomic_DNA"/>
</dbReference>
<evidence type="ECO:0000256" key="3">
    <source>
        <dbReference type="SAM" id="SignalP"/>
    </source>
</evidence>